<evidence type="ECO:0000313" key="2">
    <source>
        <dbReference type="EMBL" id="PPJ63671.1"/>
    </source>
</evidence>
<accession>A0A2S6CVF0</accession>
<dbReference type="PIRSF" id="PIRSF029347">
    <property type="entry name" value="RecF"/>
    <property type="match status" value="1"/>
</dbReference>
<dbReference type="PANTHER" id="PTHR40396:SF1">
    <property type="entry name" value="ATPASE AAA-TYPE CORE DOMAIN-CONTAINING PROTEIN"/>
    <property type="match status" value="1"/>
</dbReference>
<dbReference type="CDD" id="cd00267">
    <property type="entry name" value="ABC_ATPase"/>
    <property type="match status" value="1"/>
</dbReference>
<evidence type="ECO:0000313" key="3">
    <source>
        <dbReference type="Proteomes" id="UP000239589"/>
    </source>
</evidence>
<dbReference type="GO" id="GO:0005524">
    <property type="term" value="F:ATP binding"/>
    <property type="evidence" value="ECO:0007669"/>
    <property type="project" value="InterPro"/>
</dbReference>
<dbReference type="InterPro" id="IPR027417">
    <property type="entry name" value="P-loop_NTPase"/>
</dbReference>
<dbReference type="EMBL" id="PGEM01000058">
    <property type="protein sequence ID" value="PPJ63671.1"/>
    <property type="molecule type" value="Genomic_DNA"/>
</dbReference>
<dbReference type="OrthoDB" id="104167at2"/>
<protein>
    <submittedName>
        <fullName evidence="2">ATPase</fullName>
    </submittedName>
</protein>
<reference evidence="2 3" key="1">
    <citation type="submission" date="2018-02" db="EMBL/GenBank/DDBJ databases">
        <title>Discovery of a pederin family compound in a non-symbiotic bloom-forming cyanobacterium.</title>
        <authorList>
            <person name="Kust A."/>
            <person name="Mares J."/>
            <person name="Jokela J."/>
            <person name="Urajova P."/>
            <person name="Hajek J."/>
            <person name="Saurav K."/>
            <person name="Voracova K."/>
            <person name="Fewer D.P."/>
            <person name="Haapaniemi E."/>
            <person name="Permi P."/>
            <person name="Rehakova K."/>
            <person name="Sivonen K."/>
            <person name="Hrouzek P."/>
        </authorList>
    </citation>
    <scope>NUCLEOTIDE SEQUENCE [LARGE SCALE GENOMIC DNA]</scope>
    <source>
        <strain evidence="2 3">CHARLIE-1</strain>
    </source>
</reference>
<feature type="domain" description="ATPase AAA-type core" evidence="1">
    <location>
        <begin position="28"/>
        <end position="380"/>
    </location>
</feature>
<evidence type="ECO:0000259" key="1">
    <source>
        <dbReference type="Pfam" id="PF13304"/>
    </source>
</evidence>
<organism evidence="2 3">
    <name type="scientific">Cuspidothrix issatschenkoi CHARLIE-1</name>
    <dbReference type="NCBI Taxonomy" id="2052836"/>
    <lineage>
        <taxon>Bacteria</taxon>
        <taxon>Bacillati</taxon>
        <taxon>Cyanobacteriota</taxon>
        <taxon>Cyanophyceae</taxon>
        <taxon>Nostocales</taxon>
        <taxon>Aphanizomenonaceae</taxon>
        <taxon>Cuspidothrix</taxon>
    </lineage>
</organism>
<dbReference type="GO" id="GO:0016887">
    <property type="term" value="F:ATP hydrolysis activity"/>
    <property type="evidence" value="ECO:0007669"/>
    <property type="project" value="InterPro"/>
</dbReference>
<dbReference type="InterPro" id="IPR014555">
    <property type="entry name" value="RecF-like"/>
</dbReference>
<sequence>MDQPILKFIFTQNYKNLSLSQSVELKNLNIFIGSNGSGKSNFISTLKFLKDCLTNVSDESRGITSFEEAISKIGHDRILDNSVASPAVIKFQYGFSEQLQDTSQLKNSVLDLDLFVDRKKQKLTIHQESLYSGDNLVNPDLSPFYYYKFNDPKLQRTGKGVISVYNQGEQKSGTHFEVLDNIPANVLGLNVLPELLENSQNKLITTPGYKIRRELIAFISQWQFYNANNMDLHQIRNSEPKIGGNDIYLSTSGNNLPLVFENLTQENIDFEDSINNAMKSILPKTRRLRSVRSGRLSLTLEWHFEDIKEPFYLTEMSDGTVRMLCWATILHSPVLPSLLVIDEPELGLHVSWMPILAEWIKQAARKTQIIITTHSPDLLDHFTDCLENVYCFYSQDKTHFSMKTLSHEILDQKLEEGWQLGDLYRVGDPTVGGWPW</sequence>
<dbReference type="Proteomes" id="UP000239589">
    <property type="component" value="Unassembled WGS sequence"/>
</dbReference>
<dbReference type="InterPro" id="IPR003959">
    <property type="entry name" value="ATPase_AAA_core"/>
</dbReference>
<comment type="caution">
    <text evidence="2">The sequence shown here is derived from an EMBL/GenBank/DDBJ whole genome shotgun (WGS) entry which is preliminary data.</text>
</comment>
<gene>
    <name evidence="2" type="ORF">CUN59_08810</name>
</gene>
<dbReference type="Gene3D" id="3.40.50.300">
    <property type="entry name" value="P-loop containing nucleotide triphosphate hydrolases"/>
    <property type="match status" value="1"/>
</dbReference>
<dbReference type="Pfam" id="PF13304">
    <property type="entry name" value="AAA_21"/>
    <property type="match status" value="1"/>
</dbReference>
<keyword evidence="3" id="KW-1185">Reference proteome</keyword>
<dbReference type="SUPFAM" id="SSF52540">
    <property type="entry name" value="P-loop containing nucleoside triphosphate hydrolases"/>
    <property type="match status" value="1"/>
</dbReference>
<name>A0A2S6CVF0_9CYAN</name>
<dbReference type="AlphaFoldDB" id="A0A2S6CVF0"/>
<proteinExistence type="predicted"/>
<dbReference type="PANTHER" id="PTHR40396">
    <property type="entry name" value="ATPASE-LIKE PROTEIN"/>
    <property type="match status" value="1"/>
</dbReference>
<dbReference type="RefSeq" id="WP_104387494.1">
    <property type="nucleotide sequence ID" value="NZ_PGEM01000058.1"/>
</dbReference>